<evidence type="ECO:0000313" key="2">
    <source>
        <dbReference type="EMBL" id="CAG5078921.1"/>
    </source>
</evidence>
<dbReference type="Proteomes" id="UP001158576">
    <property type="component" value="Chromosome PAR"/>
</dbReference>
<gene>
    <name evidence="2" type="ORF">OKIOD_LOCUS680</name>
</gene>
<keyword evidence="3" id="KW-1185">Reference proteome</keyword>
<keyword evidence="1" id="KW-0732">Signal</keyword>
<feature type="signal peptide" evidence="1">
    <location>
        <begin position="1"/>
        <end position="15"/>
    </location>
</feature>
<feature type="chain" id="PRO_5045712171" evidence="1">
    <location>
        <begin position="16"/>
        <end position="217"/>
    </location>
</feature>
<dbReference type="EMBL" id="OU015568">
    <property type="protein sequence ID" value="CAG5078921.1"/>
    <property type="molecule type" value="Genomic_DNA"/>
</dbReference>
<evidence type="ECO:0000256" key="1">
    <source>
        <dbReference type="SAM" id="SignalP"/>
    </source>
</evidence>
<accession>A0ABN7RJ34</accession>
<evidence type="ECO:0000313" key="3">
    <source>
        <dbReference type="Proteomes" id="UP001158576"/>
    </source>
</evidence>
<name>A0ABN7RJ34_OIKDI</name>
<proteinExistence type="predicted"/>
<protein>
    <submittedName>
        <fullName evidence="2">Oidioi.mRNA.OKI2018_I69.PAR.g9122.t1.cds</fullName>
    </submittedName>
</protein>
<organism evidence="2 3">
    <name type="scientific">Oikopleura dioica</name>
    <name type="common">Tunicate</name>
    <dbReference type="NCBI Taxonomy" id="34765"/>
    <lineage>
        <taxon>Eukaryota</taxon>
        <taxon>Metazoa</taxon>
        <taxon>Chordata</taxon>
        <taxon>Tunicata</taxon>
        <taxon>Appendicularia</taxon>
        <taxon>Copelata</taxon>
        <taxon>Oikopleuridae</taxon>
        <taxon>Oikopleura</taxon>
    </lineage>
</organism>
<sequence length="217" mass="24292">MIKFFAFSFFATVLGQNDYSEGTDFDPSDDESQRPFQTLAIAAVNLTKGLIEGGYNYNKCRFCNGVDYVTCRNSAIGNCDNYSDAGIDDQMVCEMRWEKEIGGSLKFYSGCALKSSCQAQEKQNFVGSVKLRHQCASTTTLESPFRKRFSRSIKCTFCHKMGDSSSNTIYGEEIAVKAETLFTAQESYADNMETRLAAWALEQDNAPWYTSEVASIF</sequence>
<reference evidence="2 3" key="1">
    <citation type="submission" date="2021-04" db="EMBL/GenBank/DDBJ databases">
        <authorList>
            <person name="Bliznina A."/>
        </authorList>
    </citation>
    <scope>NUCLEOTIDE SEQUENCE [LARGE SCALE GENOMIC DNA]</scope>
</reference>